<dbReference type="AlphaFoldDB" id="A0A4R7TAM5"/>
<feature type="region of interest" description="Disordered" evidence="1">
    <location>
        <begin position="127"/>
        <end position="163"/>
    </location>
</feature>
<gene>
    <name evidence="2" type="ORF">EV138_2645</name>
</gene>
<feature type="compositionally biased region" description="Basic residues" evidence="1">
    <location>
        <begin position="144"/>
        <end position="163"/>
    </location>
</feature>
<reference evidence="2 3" key="1">
    <citation type="submission" date="2019-03" db="EMBL/GenBank/DDBJ databases">
        <title>Genomic Encyclopedia of Type Strains, Phase III (KMG-III): the genomes of soil and plant-associated and newly described type strains.</title>
        <authorList>
            <person name="Whitman W."/>
        </authorList>
    </citation>
    <scope>NUCLEOTIDE SEQUENCE [LARGE SCALE GENOMIC DNA]</scope>
    <source>
        <strain evidence="2 3">VKM Ac-2575</strain>
    </source>
</reference>
<organism evidence="2 3">
    <name type="scientific">Kribbella voronezhensis</name>
    <dbReference type="NCBI Taxonomy" id="2512212"/>
    <lineage>
        <taxon>Bacteria</taxon>
        <taxon>Bacillati</taxon>
        <taxon>Actinomycetota</taxon>
        <taxon>Actinomycetes</taxon>
        <taxon>Propionibacteriales</taxon>
        <taxon>Kribbellaceae</taxon>
        <taxon>Kribbella</taxon>
    </lineage>
</organism>
<dbReference type="Proteomes" id="UP000295151">
    <property type="component" value="Unassembled WGS sequence"/>
</dbReference>
<evidence type="ECO:0000256" key="1">
    <source>
        <dbReference type="SAM" id="MobiDB-lite"/>
    </source>
</evidence>
<protein>
    <submittedName>
        <fullName evidence="2">Uncharacterized protein</fullName>
    </submittedName>
</protein>
<sequence length="354" mass="40525">MTSFTEIVKRRCDGVVFAERYRQHDLGGLGVELPAGLPEVSKAASAPEGDRPFAARTSIASSSKDRVRSKTPGRGCCSRRLLRRLSPGRHGGPVQLPILSTRQWLGEMPGQMVPFAPAVNRAGKRWWPHETTAERSSSWGRRSPPSHRHRRSHRRSHRHRHCHRHRCRTRRGHRWGDRRPVGRTSLGRWIRTRAVLVVPQVPACPVRADPVDRAGRVGRRDREGRRGSGGCWPVSLCCVWFWWRGCFCGLRTRKSVRSPLRCRLRRCRPRRRFRLRSRPAPGLRRCRPVPVPRGHPVPFLRALRSLKWACWGCWAGRCRTRGWMRGPSGADCGQGNWETSCATTTGSNSTWIRQ</sequence>
<accession>A0A4R7TAM5</accession>
<evidence type="ECO:0000313" key="2">
    <source>
        <dbReference type="EMBL" id="TDU89090.1"/>
    </source>
</evidence>
<dbReference type="EMBL" id="SOCE01000001">
    <property type="protein sequence ID" value="TDU89090.1"/>
    <property type="molecule type" value="Genomic_DNA"/>
</dbReference>
<evidence type="ECO:0000313" key="3">
    <source>
        <dbReference type="Proteomes" id="UP000295151"/>
    </source>
</evidence>
<comment type="caution">
    <text evidence="2">The sequence shown here is derived from an EMBL/GenBank/DDBJ whole genome shotgun (WGS) entry which is preliminary data.</text>
</comment>
<name>A0A4R7TAM5_9ACTN</name>
<keyword evidence="3" id="KW-1185">Reference proteome</keyword>
<proteinExistence type="predicted"/>